<dbReference type="SUPFAM" id="SSF47473">
    <property type="entry name" value="EF-hand"/>
    <property type="match status" value="1"/>
</dbReference>
<evidence type="ECO:0000313" key="5">
    <source>
        <dbReference type="EMBL" id="JAR45491.1"/>
    </source>
</evidence>
<dbReference type="AlphaFoldDB" id="A0A146XTX8"/>
<evidence type="ECO:0000256" key="3">
    <source>
        <dbReference type="ARBA" id="ARBA00022837"/>
    </source>
</evidence>
<evidence type="ECO:0000313" key="7">
    <source>
        <dbReference type="Proteomes" id="UP000265000"/>
    </source>
</evidence>
<feature type="domain" description="EF-hand" evidence="4">
    <location>
        <begin position="104"/>
        <end position="139"/>
    </location>
</feature>
<dbReference type="OrthoDB" id="26525at2759"/>
<evidence type="ECO:0000259" key="4">
    <source>
        <dbReference type="PROSITE" id="PS50222"/>
    </source>
</evidence>
<organism evidence="5">
    <name type="scientific">Fundulus heteroclitus</name>
    <name type="common">Killifish</name>
    <name type="synonym">Mummichog</name>
    <dbReference type="NCBI Taxonomy" id="8078"/>
    <lineage>
        <taxon>Eukaryota</taxon>
        <taxon>Metazoa</taxon>
        <taxon>Chordata</taxon>
        <taxon>Craniata</taxon>
        <taxon>Vertebrata</taxon>
        <taxon>Euteleostomi</taxon>
        <taxon>Actinopterygii</taxon>
        <taxon>Neopterygii</taxon>
        <taxon>Teleostei</taxon>
        <taxon>Neoteleostei</taxon>
        <taxon>Acanthomorphata</taxon>
        <taxon>Ovalentaria</taxon>
        <taxon>Atherinomorphae</taxon>
        <taxon>Cyprinodontiformes</taxon>
        <taxon>Fundulidae</taxon>
        <taxon>Fundulus</taxon>
    </lineage>
</organism>
<sequence length="178" mass="20649">MLRKDLFEAILLKEAPKESQRKRKSYKIEVTDAQIWELKRDFDAFESARSGPITVEELEVAMKHLGLEPKEEELRVIVANQDPCVAVHLNDFLHAASREMKKEITMEELKKVFEIFDDDSTGTISVKNLQRVAKELGQNISFEELKEMVAETDLDGDGEINWEEFQQIMKEPERHPTC</sequence>
<dbReference type="PANTHER" id="PTHR23048">
    <property type="entry name" value="MYOSIN LIGHT CHAIN 1, 3"/>
    <property type="match status" value="1"/>
</dbReference>
<dbReference type="Proteomes" id="UP000265000">
    <property type="component" value="Unplaced"/>
</dbReference>
<dbReference type="Pfam" id="PF13499">
    <property type="entry name" value="EF-hand_7"/>
    <property type="match status" value="1"/>
</dbReference>
<evidence type="ECO:0000256" key="1">
    <source>
        <dbReference type="ARBA" id="ARBA00022723"/>
    </source>
</evidence>
<dbReference type="InterPro" id="IPR050230">
    <property type="entry name" value="CALM/Myosin/TropC-like"/>
</dbReference>
<dbReference type="PROSITE" id="PS50222">
    <property type="entry name" value="EF_HAND_2"/>
    <property type="match status" value="2"/>
</dbReference>
<dbReference type="STRING" id="8078.ENSFHEP00000016364"/>
<reference evidence="6" key="2">
    <citation type="submission" date="2025-05" db="UniProtKB">
        <authorList>
            <consortium name="Ensembl"/>
        </authorList>
    </citation>
    <scope>IDENTIFICATION</scope>
</reference>
<accession>A0A146XTX8</accession>
<reference evidence="5" key="1">
    <citation type="submission" date="2015-01" db="EMBL/GenBank/DDBJ databases">
        <title>EvidentialGene: Evidence-directed Construction of Complete mRNA Transcriptomes without Genomes.</title>
        <authorList>
            <person name="Gilbert D.G."/>
        </authorList>
    </citation>
    <scope>NUCLEOTIDE SEQUENCE</scope>
</reference>
<dbReference type="GO" id="GO:0016460">
    <property type="term" value="C:myosin II complex"/>
    <property type="evidence" value="ECO:0007669"/>
    <property type="project" value="TreeGrafter"/>
</dbReference>
<dbReference type="Ensembl" id="ENSFHET00000024733.1">
    <property type="protein sequence ID" value="ENSFHEP00000031875.1"/>
    <property type="gene ID" value="ENSFHEG00000018047.1"/>
</dbReference>
<dbReference type="FunFam" id="1.10.238.10:FF:000001">
    <property type="entry name" value="Calmodulin 1"/>
    <property type="match status" value="1"/>
</dbReference>
<dbReference type="PROSITE" id="PS00018">
    <property type="entry name" value="EF_HAND_1"/>
    <property type="match status" value="1"/>
</dbReference>
<dbReference type="InterPro" id="IPR002048">
    <property type="entry name" value="EF_hand_dom"/>
</dbReference>
<dbReference type="InterPro" id="IPR011992">
    <property type="entry name" value="EF-hand-dom_pair"/>
</dbReference>
<dbReference type="Gene3D" id="1.10.238.10">
    <property type="entry name" value="EF-hand"/>
    <property type="match status" value="2"/>
</dbReference>
<keyword evidence="7" id="KW-1185">Reference proteome</keyword>
<evidence type="ECO:0000256" key="2">
    <source>
        <dbReference type="ARBA" id="ARBA00022737"/>
    </source>
</evidence>
<dbReference type="PANTHER" id="PTHR23048:SF59">
    <property type="entry name" value="EF-HAND SUPERFAMILY PROTEIN"/>
    <property type="match status" value="1"/>
</dbReference>
<evidence type="ECO:0000313" key="6">
    <source>
        <dbReference type="Ensembl" id="ENSFHEP00000016364.1"/>
    </source>
</evidence>
<dbReference type="GeneID" id="105921006"/>
<dbReference type="EMBL" id="GCES01040832">
    <property type="protein sequence ID" value="JAR45491.1"/>
    <property type="molecule type" value="Transcribed_RNA"/>
</dbReference>
<dbReference type="RefSeq" id="XP_036000714.1">
    <property type="nucleotide sequence ID" value="XM_036144821.1"/>
</dbReference>
<dbReference type="CDD" id="cd00051">
    <property type="entry name" value="EFh"/>
    <property type="match status" value="1"/>
</dbReference>
<keyword evidence="2" id="KW-0677">Repeat</keyword>
<name>A0A146XTX8_FUNHE</name>
<protein>
    <submittedName>
        <fullName evidence="6">Caltractin-like</fullName>
    </submittedName>
    <submittedName>
        <fullName evidence="5">Centrin-2</fullName>
    </submittedName>
</protein>
<dbReference type="SMART" id="SM00054">
    <property type="entry name" value="EFh"/>
    <property type="match status" value="3"/>
</dbReference>
<dbReference type="Ensembl" id="ENSFHET00000024757.1">
    <property type="protein sequence ID" value="ENSFHEP00000016364.1"/>
    <property type="gene ID" value="ENSFHEG00000018047.1"/>
</dbReference>
<dbReference type="GO" id="GO:0005509">
    <property type="term" value="F:calcium ion binding"/>
    <property type="evidence" value="ECO:0007669"/>
    <property type="project" value="InterPro"/>
</dbReference>
<keyword evidence="3" id="KW-0106">Calcium</keyword>
<proteinExistence type="predicted"/>
<feature type="domain" description="EF-hand" evidence="4">
    <location>
        <begin position="140"/>
        <end position="175"/>
    </location>
</feature>
<dbReference type="GeneTree" id="ENSGT00940000157209"/>
<keyword evidence="1" id="KW-0479">Metal-binding</keyword>
<dbReference type="InterPro" id="IPR018247">
    <property type="entry name" value="EF_Hand_1_Ca_BS"/>
</dbReference>